<evidence type="ECO:0000313" key="12">
    <source>
        <dbReference type="EMBL" id="KAF2763656.1"/>
    </source>
</evidence>
<dbReference type="GO" id="GO:0032511">
    <property type="term" value="P:late endosome to vacuole transport via multivesicular body sorting pathway"/>
    <property type="evidence" value="ECO:0007669"/>
    <property type="project" value="InterPro"/>
</dbReference>
<evidence type="ECO:0000256" key="9">
    <source>
        <dbReference type="SAM" id="MobiDB-lite"/>
    </source>
</evidence>
<keyword evidence="8" id="KW-0472">Membrane</keyword>
<evidence type="ECO:0000256" key="7">
    <source>
        <dbReference type="ARBA" id="ARBA00022927"/>
    </source>
</evidence>
<dbReference type="EMBL" id="ML995979">
    <property type="protein sequence ID" value="KAF2763656.1"/>
    <property type="molecule type" value="Genomic_DNA"/>
</dbReference>
<dbReference type="GO" id="GO:0010008">
    <property type="term" value="C:endosome membrane"/>
    <property type="evidence" value="ECO:0007669"/>
    <property type="project" value="UniProtKB-SubCell"/>
</dbReference>
<dbReference type="Gene3D" id="1.25.40.270">
    <property type="entry name" value="Vacuolar protein sorting-associated protein vta1"/>
    <property type="match status" value="1"/>
</dbReference>
<evidence type="ECO:0000259" key="10">
    <source>
        <dbReference type="Pfam" id="PF04652"/>
    </source>
</evidence>
<dbReference type="PANTHER" id="PTHR46009:SF1">
    <property type="entry name" value="VACUOLAR PROTEIN SORTING-ASSOCIATED PROTEIN VTA1 HOMOLOG"/>
    <property type="match status" value="1"/>
</dbReference>
<feature type="compositionally biased region" description="Basic and acidic residues" evidence="9">
    <location>
        <begin position="184"/>
        <end position="195"/>
    </location>
</feature>
<organism evidence="12 13">
    <name type="scientific">Teratosphaeria nubilosa</name>
    <dbReference type="NCBI Taxonomy" id="161662"/>
    <lineage>
        <taxon>Eukaryota</taxon>
        <taxon>Fungi</taxon>
        <taxon>Dikarya</taxon>
        <taxon>Ascomycota</taxon>
        <taxon>Pezizomycotina</taxon>
        <taxon>Dothideomycetes</taxon>
        <taxon>Dothideomycetidae</taxon>
        <taxon>Mycosphaerellales</taxon>
        <taxon>Teratosphaeriaceae</taxon>
        <taxon>Teratosphaeria</taxon>
    </lineage>
</organism>
<evidence type="ECO:0000256" key="1">
    <source>
        <dbReference type="ARBA" id="ARBA00004481"/>
    </source>
</evidence>
<keyword evidence="4" id="KW-0813">Transport</keyword>
<dbReference type="PANTHER" id="PTHR46009">
    <property type="entry name" value="VACUOLAR PROTEIN SORTING-ASSOCIATED PROTEIN VTA1 HOMOLOG"/>
    <property type="match status" value="1"/>
</dbReference>
<dbReference type="InterPro" id="IPR039431">
    <property type="entry name" value="Vta1/CALS_N"/>
</dbReference>
<dbReference type="Proteomes" id="UP000799436">
    <property type="component" value="Unassembled WGS sequence"/>
</dbReference>
<dbReference type="InterPro" id="IPR041212">
    <property type="entry name" value="Vta1_C"/>
</dbReference>
<dbReference type="Pfam" id="PF04652">
    <property type="entry name" value="Vta1"/>
    <property type="match status" value="1"/>
</dbReference>
<feature type="domain" description="Vta1/callose synthase N-terminal" evidence="10">
    <location>
        <begin position="13"/>
        <end position="156"/>
    </location>
</feature>
<evidence type="ECO:0000256" key="5">
    <source>
        <dbReference type="ARBA" id="ARBA00022490"/>
    </source>
</evidence>
<dbReference type="InterPro" id="IPR023175">
    <property type="entry name" value="Vta1/CALS_N_sf"/>
</dbReference>
<protein>
    <submittedName>
        <fullName evidence="12">DUF605-domain-containing protein</fullName>
    </submittedName>
</protein>
<keyword evidence="13" id="KW-1185">Reference proteome</keyword>
<comment type="similarity">
    <text evidence="3">Belongs to the VTA1 family.</text>
</comment>
<dbReference type="Pfam" id="PF18097">
    <property type="entry name" value="Vta1_C"/>
    <property type="match status" value="1"/>
</dbReference>
<feature type="compositionally biased region" description="Polar residues" evidence="9">
    <location>
        <begin position="283"/>
        <end position="293"/>
    </location>
</feature>
<sequence length="369" mass="40043">MATPLPAPLSTPDIKRFALRAQQLEKFRPIVTYWLEYYVLQHILNKQLHVGDEEVGQYAVALMDKVEAYKAENMADDAISDDVAAKAYIEQFALETLKRGEDAQRANKVTRQTADTFQAAATFLDLLAVWGPLDPETAAKSKFAKFHALRIAKAIKAGEDPNASNPVIEEPKQPAREDDEELEQELRELEQRQHDGSAAYRPPTVENAPDSGMPTTPQSIVHGVVPLIGSAPQRDVSPIEAAGSPVAERSGSAGGGYFPTLPDTPANDANRPQRPAPNHTPALPTSNLATPNSFHPHAPNQPSVPAVAPPIQQAFTPQLAPPPSGYRTDDESVMAAQKHAKWAISALNFEDVNTAVKELRIALRSLGAE</sequence>
<evidence type="ECO:0000313" key="13">
    <source>
        <dbReference type="Proteomes" id="UP000799436"/>
    </source>
</evidence>
<keyword evidence="6" id="KW-0967">Endosome</keyword>
<feature type="region of interest" description="Disordered" evidence="9">
    <location>
        <begin position="160"/>
        <end position="219"/>
    </location>
</feature>
<reference evidence="12" key="1">
    <citation type="journal article" date="2020" name="Stud. Mycol.">
        <title>101 Dothideomycetes genomes: a test case for predicting lifestyles and emergence of pathogens.</title>
        <authorList>
            <person name="Haridas S."/>
            <person name="Albert R."/>
            <person name="Binder M."/>
            <person name="Bloem J."/>
            <person name="Labutti K."/>
            <person name="Salamov A."/>
            <person name="Andreopoulos B."/>
            <person name="Baker S."/>
            <person name="Barry K."/>
            <person name="Bills G."/>
            <person name="Bluhm B."/>
            <person name="Cannon C."/>
            <person name="Castanera R."/>
            <person name="Culley D."/>
            <person name="Daum C."/>
            <person name="Ezra D."/>
            <person name="Gonzalez J."/>
            <person name="Henrissat B."/>
            <person name="Kuo A."/>
            <person name="Liang C."/>
            <person name="Lipzen A."/>
            <person name="Lutzoni F."/>
            <person name="Magnuson J."/>
            <person name="Mondo S."/>
            <person name="Nolan M."/>
            <person name="Ohm R."/>
            <person name="Pangilinan J."/>
            <person name="Park H.-J."/>
            <person name="Ramirez L."/>
            <person name="Alfaro M."/>
            <person name="Sun H."/>
            <person name="Tritt A."/>
            <person name="Yoshinaga Y."/>
            <person name="Zwiers L.-H."/>
            <person name="Turgeon B."/>
            <person name="Goodwin S."/>
            <person name="Spatafora J."/>
            <person name="Crous P."/>
            <person name="Grigoriev I."/>
        </authorList>
    </citation>
    <scope>NUCLEOTIDE SEQUENCE</scope>
    <source>
        <strain evidence="12">CBS 116005</strain>
    </source>
</reference>
<dbReference type="AlphaFoldDB" id="A0A6G1KSQ0"/>
<evidence type="ECO:0000256" key="8">
    <source>
        <dbReference type="ARBA" id="ARBA00023136"/>
    </source>
</evidence>
<dbReference type="Gene3D" id="1.20.5.420">
    <property type="entry name" value="Immunoglobulin FC, subunit C"/>
    <property type="match status" value="1"/>
</dbReference>
<dbReference type="GO" id="GO:0015031">
    <property type="term" value="P:protein transport"/>
    <property type="evidence" value="ECO:0007669"/>
    <property type="project" value="UniProtKB-KW"/>
</dbReference>
<dbReference type="OrthoDB" id="391137at2759"/>
<evidence type="ECO:0000256" key="6">
    <source>
        <dbReference type="ARBA" id="ARBA00022753"/>
    </source>
</evidence>
<feature type="region of interest" description="Disordered" evidence="9">
    <location>
        <begin position="242"/>
        <end position="308"/>
    </location>
</feature>
<evidence type="ECO:0000259" key="11">
    <source>
        <dbReference type="Pfam" id="PF18097"/>
    </source>
</evidence>
<comment type="subcellular location">
    <subcellularLocation>
        <location evidence="2">Cytoplasm</location>
    </subcellularLocation>
    <subcellularLocation>
        <location evidence="1">Endosome membrane</location>
        <topology evidence="1">Peripheral membrane protein</topology>
    </subcellularLocation>
</comment>
<keyword evidence="5" id="KW-0963">Cytoplasm</keyword>
<evidence type="ECO:0000256" key="2">
    <source>
        <dbReference type="ARBA" id="ARBA00004496"/>
    </source>
</evidence>
<keyword evidence="7" id="KW-0653">Protein transport</keyword>
<evidence type="ECO:0000256" key="3">
    <source>
        <dbReference type="ARBA" id="ARBA00007895"/>
    </source>
</evidence>
<evidence type="ECO:0000256" key="4">
    <source>
        <dbReference type="ARBA" id="ARBA00022448"/>
    </source>
</evidence>
<dbReference type="InterPro" id="IPR044538">
    <property type="entry name" value="Vta1-like"/>
</dbReference>
<gene>
    <name evidence="12" type="ORF">EJ03DRAFT_283698</name>
</gene>
<accession>A0A6G1KSQ0</accession>
<feature type="domain" description="Vta1 C-terminal" evidence="11">
    <location>
        <begin position="332"/>
        <end position="366"/>
    </location>
</feature>
<proteinExistence type="inferred from homology"/>
<name>A0A6G1KSQ0_9PEZI</name>
<dbReference type="GO" id="GO:0005771">
    <property type="term" value="C:multivesicular body"/>
    <property type="evidence" value="ECO:0007669"/>
    <property type="project" value="TreeGrafter"/>
</dbReference>